<dbReference type="GO" id="GO:0012505">
    <property type="term" value="C:endomembrane system"/>
    <property type="evidence" value="ECO:0007669"/>
    <property type="project" value="TreeGrafter"/>
</dbReference>
<dbReference type="EMBL" id="SWLB01000014">
    <property type="protein sequence ID" value="KAF3329711.1"/>
    <property type="molecule type" value="Genomic_DNA"/>
</dbReference>
<dbReference type="Gene3D" id="2.120.10.30">
    <property type="entry name" value="TolB, C-terminal domain"/>
    <property type="match status" value="1"/>
</dbReference>
<dbReference type="OrthoDB" id="1908448at2759"/>
<protein>
    <submittedName>
        <fullName evidence="6">Strictosidine synthase 1-like protein</fullName>
    </submittedName>
</protein>
<dbReference type="InterPro" id="IPR018119">
    <property type="entry name" value="Strictosidine_synth_cons-reg"/>
</dbReference>
<dbReference type="PANTHER" id="PTHR10426:SF139">
    <property type="entry name" value="OS09G0374900 PROTEIN"/>
    <property type="match status" value="1"/>
</dbReference>
<dbReference type="FunFam" id="2.120.10.30:FF:000048">
    <property type="entry name" value="Protein strictosidine synthase-like 10"/>
    <property type="match status" value="1"/>
</dbReference>
<reference evidence="6" key="1">
    <citation type="submission" date="2020-01" db="EMBL/GenBank/DDBJ databases">
        <title>Genome sequence of Kobresia littledalei, the first chromosome-level genome in the family Cyperaceae.</title>
        <authorList>
            <person name="Qu G."/>
        </authorList>
    </citation>
    <scope>NUCLEOTIDE SEQUENCE</scope>
    <source>
        <strain evidence="6">C.B.Clarke</strain>
        <tissue evidence="6">Leaf</tissue>
    </source>
</reference>
<keyword evidence="4" id="KW-0325">Glycoprotein</keyword>
<comment type="similarity">
    <text evidence="2">Belongs to the strictosidine synthase family.</text>
</comment>
<evidence type="ECO:0000256" key="2">
    <source>
        <dbReference type="ARBA" id="ARBA00009191"/>
    </source>
</evidence>
<evidence type="ECO:0000313" key="7">
    <source>
        <dbReference type="Proteomes" id="UP000623129"/>
    </source>
</evidence>
<dbReference type="Pfam" id="PF20067">
    <property type="entry name" value="SSL_N"/>
    <property type="match status" value="1"/>
</dbReference>
<evidence type="ECO:0000256" key="4">
    <source>
        <dbReference type="ARBA" id="ARBA00023180"/>
    </source>
</evidence>
<name>A0A833V9F4_9POAL</name>
<dbReference type="GO" id="GO:0016787">
    <property type="term" value="F:hydrolase activity"/>
    <property type="evidence" value="ECO:0007669"/>
    <property type="project" value="TreeGrafter"/>
</dbReference>
<evidence type="ECO:0000313" key="6">
    <source>
        <dbReference type="EMBL" id="KAF3329711.1"/>
    </source>
</evidence>
<gene>
    <name evidence="6" type="ORF">FCM35_KLT05042</name>
</gene>
<comment type="subcellular location">
    <subcellularLocation>
        <location evidence="1">Vacuole</location>
    </subcellularLocation>
</comment>
<keyword evidence="7" id="KW-1185">Reference proteome</keyword>
<dbReference type="GO" id="GO:0005773">
    <property type="term" value="C:vacuole"/>
    <property type="evidence" value="ECO:0007669"/>
    <property type="project" value="UniProtKB-SubCell"/>
</dbReference>
<evidence type="ECO:0000259" key="5">
    <source>
        <dbReference type="Pfam" id="PF03088"/>
    </source>
</evidence>
<dbReference type="Proteomes" id="UP000623129">
    <property type="component" value="Unassembled WGS sequence"/>
</dbReference>
<keyword evidence="3" id="KW-0926">Vacuole</keyword>
<evidence type="ECO:0000256" key="3">
    <source>
        <dbReference type="ARBA" id="ARBA00022554"/>
    </source>
</evidence>
<accession>A0A833V9F4</accession>
<comment type="caution">
    <text evidence="6">The sequence shown here is derived from an EMBL/GenBank/DDBJ whole genome shotgun (WGS) entry which is preliminary data.</text>
</comment>
<sequence length="339" mass="37746">MEVKCLTHLYMSFLAVFIALLPLISVGYETKIIDKPESQNELKLHTVVGPESIAFDPMGHGPYTGVSNGRILKWQGERLGWSEFAYNSMHRNRDCIENTNEMMESKCGRALGLRFHNATGNLYIADAYHGLLAVGPKGGLVKVLASKARGVPFKFLNGLDVNQETGEVYFTDSSTHITRREYFMVVLTNDTTGRLMKYNPRSKRLTVLKGHLSYPNGVTMSHDNSHLLVSFTALCQIHKYWIRGPKTGKFELFVDLPGYPDNITRDPRGGYWVAMSQLKIDDPAGAAPEHPVAFRLNQDGKIIEALNGGLTTSISEVHERDGSLWIGSLTNAYVGMYSA</sequence>
<dbReference type="InterPro" id="IPR011042">
    <property type="entry name" value="6-blade_b-propeller_TolB-like"/>
</dbReference>
<evidence type="ECO:0000256" key="1">
    <source>
        <dbReference type="ARBA" id="ARBA00004116"/>
    </source>
</evidence>
<dbReference type="Pfam" id="PF03088">
    <property type="entry name" value="Str_synth"/>
    <property type="match status" value="1"/>
</dbReference>
<proteinExistence type="inferred from homology"/>
<dbReference type="AlphaFoldDB" id="A0A833V9F4"/>
<organism evidence="6 7">
    <name type="scientific">Carex littledalei</name>
    <dbReference type="NCBI Taxonomy" id="544730"/>
    <lineage>
        <taxon>Eukaryota</taxon>
        <taxon>Viridiplantae</taxon>
        <taxon>Streptophyta</taxon>
        <taxon>Embryophyta</taxon>
        <taxon>Tracheophyta</taxon>
        <taxon>Spermatophyta</taxon>
        <taxon>Magnoliopsida</taxon>
        <taxon>Liliopsida</taxon>
        <taxon>Poales</taxon>
        <taxon>Cyperaceae</taxon>
        <taxon>Cyperoideae</taxon>
        <taxon>Cariceae</taxon>
        <taxon>Carex</taxon>
        <taxon>Carex subgen. Euthyceras</taxon>
    </lineage>
</organism>
<feature type="domain" description="Strictosidine synthase conserved region" evidence="5">
    <location>
        <begin position="157"/>
        <end position="244"/>
    </location>
</feature>
<dbReference type="SUPFAM" id="SSF63829">
    <property type="entry name" value="Calcium-dependent phosphotriesterase"/>
    <property type="match status" value="1"/>
</dbReference>
<dbReference type="PANTHER" id="PTHR10426">
    <property type="entry name" value="STRICTOSIDINE SYNTHASE-RELATED"/>
    <property type="match status" value="1"/>
</dbReference>